<protein>
    <submittedName>
        <fullName evidence="2">Uncharacterized protein</fullName>
    </submittedName>
</protein>
<feature type="region of interest" description="Disordered" evidence="1">
    <location>
        <begin position="1"/>
        <end position="26"/>
    </location>
</feature>
<comment type="caution">
    <text evidence="2">The sequence shown here is derived from an EMBL/GenBank/DDBJ whole genome shotgun (WGS) entry which is preliminary data.</text>
</comment>
<dbReference type="Proteomes" id="UP000620670">
    <property type="component" value="Unassembled WGS sequence"/>
</dbReference>
<accession>A0ABS0Y5H9</accession>
<gene>
    <name evidence="2" type="ORF">JAO75_19210</name>
</gene>
<keyword evidence="3" id="KW-1185">Reference proteome</keyword>
<organism evidence="2 3">
    <name type="scientific">Microvirga splendida</name>
    <dbReference type="NCBI Taxonomy" id="2795727"/>
    <lineage>
        <taxon>Bacteria</taxon>
        <taxon>Pseudomonadati</taxon>
        <taxon>Pseudomonadota</taxon>
        <taxon>Alphaproteobacteria</taxon>
        <taxon>Hyphomicrobiales</taxon>
        <taxon>Methylobacteriaceae</taxon>
        <taxon>Microvirga</taxon>
    </lineage>
</organism>
<evidence type="ECO:0000256" key="1">
    <source>
        <dbReference type="SAM" id="MobiDB-lite"/>
    </source>
</evidence>
<proteinExistence type="predicted"/>
<sequence>MVKTETKDRAQILEDQNDRQSRKRARDEAHVAHLEAITAKTSTYWTHLDERDQRQVDLIARLTHQVNRLERLVLGDGTQTSASGASNVLTLPAEVLTQLVTLKCLENPSREVASDANQPEPRFLGLSAMDLLNMPDEFLGVFGLRETVARWTTRIWADESEVEDRPVLEEQAALVNAAPWEPPYADNSTDSGPKDKPDDLDHVAFGTSTNDQLSGHRPIEFEKMQAAYSAWRDRDCPFGPHTRERGQWLKDAQFPYAGLLWRVSYEKAETQPDHGMIHWNMTFTSDDGRTLVGLLVRPRPARDRAA</sequence>
<dbReference type="EMBL" id="JAELXT010000026">
    <property type="protein sequence ID" value="MBJ6127534.1"/>
    <property type="molecule type" value="Genomic_DNA"/>
</dbReference>
<name>A0ABS0Y5H9_9HYPH</name>
<feature type="region of interest" description="Disordered" evidence="1">
    <location>
        <begin position="176"/>
        <end position="216"/>
    </location>
</feature>
<dbReference type="RefSeq" id="WP_199050753.1">
    <property type="nucleotide sequence ID" value="NZ_JAELXT010000026.1"/>
</dbReference>
<evidence type="ECO:0000313" key="2">
    <source>
        <dbReference type="EMBL" id="MBJ6127534.1"/>
    </source>
</evidence>
<evidence type="ECO:0000313" key="3">
    <source>
        <dbReference type="Proteomes" id="UP000620670"/>
    </source>
</evidence>
<reference evidence="3" key="1">
    <citation type="submission" date="2020-12" db="EMBL/GenBank/DDBJ databases">
        <title>Hymenobacter sp.</title>
        <authorList>
            <person name="Kim M.K."/>
        </authorList>
    </citation>
    <scope>NUCLEOTIDE SEQUENCE [LARGE SCALE GENOMIC DNA]</scope>
    <source>
        <strain evidence="3">BT325</strain>
    </source>
</reference>
<feature type="compositionally biased region" description="Basic and acidic residues" evidence="1">
    <location>
        <begin position="192"/>
        <end position="202"/>
    </location>
</feature>